<dbReference type="RefSeq" id="WP_377457928.1">
    <property type="nucleotide sequence ID" value="NZ_JBHLUB010000002.1"/>
</dbReference>
<evidence type="ECO:0000259" key="7">
    <source>
        <dbReference type="Pfam" id="PF00155"/>
    </source>
</evidence>
<sequence>MKISRRGQVPSFKVMDIMSRVAELRAEQRPVISLSAGEPAAGAPADVRQAAIDVQTSGVHLGYTAIAGRAELRTELVEHYRRWYGLELSIDDFVLTTGASGAFLLTFLAAFDPGDRVALACPGYPAYRNILQSVDCVPVDLPAGAESRFQPTVAGLEAEVAAHGELQGLIIASPANPTGTMITPDEFSKISQWCRKNDVLLISDEIYHGITYPTAPKTMSAWELDRNHVVISSFSKFWGMPGSRLGWMLVPEFLRNSVSSLAGNVALCAPHTAQLAAVAGFTESSYAEAESHVATYAANRQRFLDALPELGFGEPAPADGAFYVYLPLGRMAERYENSIQYCSALLEEKYVAIVPGLDFDPVEGGDYVRVNFAVSEEDMTEAIERMIAFNKI</sequence>
<evidence type="ECO:0000313" key="9">
    <source>
        <dbReference type="Proteomes" id="UP001589862"/>
    </source>
</evidence>
<accession>A0ABV6P8T8</accession>
<dbReference type="PANTHER" id="PTHR46383">
    <property type="entry name" value="ASPARTATE AMINOTRANSFERASE"/>
    <property type="match status" value="1"/>
</dbReference>
<organism evidence="8 9">
    <name type="scientific">Micrococcoides hystricis</name>
    <dbReference type="NCBI Taxonomy" id="1572761"/>
    <lineage>
        <taxon>Bacteria</taxon>
        <taxon>Bacillati</taxon>
        <taxon>Actinomycetota</taxon>
        <taxon>Actinomycetes</taxon>
        <taxon>Micrococcales</taxon>
        <taxon>Micrococcaceae</taxon>
        <taxon>Micrococcoides</taxon>
    </lineage>
</organism>
<dbReference type="EMBL" id="JBHLUB010000002">
    <property type="protein sequence ID" value="MFC0581238.1"/>
    <property type="molecule type" value="Genomic_DNA"/>
</dbReference>
<dbReference type="PROSITE" id="PS00105">
    <property type="entry name" value="AA_TRANSFER_CLASS_1"/>
    <property type="match status" value="1"/>
</dbReference>
<evidence type="ECO:0000256" key="5">
    <source>
        <dbReference type="ARBA" id="ARBA00022898"/>
    </source>
</evidence>
<keyword evidence="3 6" id="KW-0032">Aminotransferase</keyword>
<keyword evidence="5" id="KW-0663">Pyridoxal phosphate</keyword>
<dbReference type="InterPro" id="IPR015424">
    <property type="entry name" value="PyrdxlP-dep_Trfase"/>
</dbReference>
<evidence type="ECO:0000256" key="1">
    <source>
        <dbReference type="ARBA" id="ARBA00001933"/>
    </source>
</evidence>
<dbReference type="Proteomes" id="UP001589862">
    <property type="component" value="Unassembled WGS sequence"/>
</dbReference>
<dbReference type="GO" id="GO:0008483">
    <property type="term" value="F:transaminase activity"/>
    <property type="evidence" value="ECO:0007669"/>
    <property type="project" value="UniProtKB-KW"/>
</dbReference>
<gene>
    <name evidence="8" type="ORF">ACFFFR_02385</name>
</gene>
<dbReference type="Pfam" id="PF00155">
    <property type="entry name" value="Aminotran_1_2"/>
    <property type="match status" value="1"/>
</dbReference>
<evidence type="ECO:0000256" key="6">
    <source>
        <dbReference type="RuleBase" id="RU000481"/>
    </source>
</evidence>
<dbReference type="Gene3D" id="3.40.640.10">
    <property type="entry name" value="Type I PLP-dependent aspartate aminotransferase-like (Major domain)"/>
    <property type="match status" value="1"/>
</dbReference>
<evidence type="ECO:0000256" key="3">
    <source>
        <dbReference type="ARBA" id="ARBA00022576"/>
    </source>
</evidence>
<comment type="cofactor">
    <cofactor evidence="1 6">
        <name>pyridoxal 5'-phosphate</name>
        <dbReference type="ChEBI" id="CHEBI:597326"/>
    </cofactor>
</comment>
<name>A0ABV6P8T8_9MICC</name>
<comment type="caution">
    <text evidence="8">The sequence shown here is derived from an EMBL/GenBank/DDBJ whole genome shotgun (WGS) entry which is preliminary data.</text>
</comment>
<dbReference type="InterPro" id="IPR015421">
    <property type="entry name" value="PyrdxlP-dep_Trfase_major"/>
</dbReference>
<protein>
    <recommendedName>
        <fullName evidence="6">Aminotransferase</fullName>
        <ecNumber evidence="6">2.6.1.-</ecNumber>
    </recommendedName>
</protein>
<evidence type="ECO:0000256" key="2">
    <source>
        <dbReference type="ARBA" id="ARBA00007441"/>
    </source>
</evidence>
<dbReference type="InterPro" id="IPR004838">
    <property type="entry name" value="NHTrfase_class1_PyrdxlP-BS"/>
</dbReference>
<dbReference type="CDD" id="cd00609">
    <property type="entry name" value="AAT_like"/>
    <property type="match status" value="1"/>
</dbReference>
<comment type="similarity">
    <text evidence="2 6">Belongs to the class-I pyridoxal-phosphate-dependent aminotransferase family.</text>
</comment>
<dbReference type="InterPro" id="IPR004839">
    <property type="entry name" value="Aminotransferase_I/II_large"/>
</dbReference>
<proteinExistence type="inferred from homology"/>
<evidence type="ECO:0000256" key="4">
    <source>
        <dbReference type="ARBA" id="ARBA00022679"/>
    </source>
</evidence>
<dbReference type="SUPFAM" id="SSF53383">
    <property type="entry name" value="PLP-dependent transferases"/>
    <property type="match status" value="1"/>
</dbReference>
<keyword evidence="9" id="KW-1185">Reference proteome</keyword>
<feature type="domain" description="Aminotransferase class I/classII large" evidence="7">
    <location>
        <begin position="30"/>
        <end position="385"/>
    </location>
</feature>
<evidence type="ECO:0000313" key="8">
    <source>
        <dbReference type="EMBL" id="MFC0581238.1"/>
    </source>
</evidence>
<reference evidence="8 9" key="1">
    <citation type="submission" date="2024-09" db="EMBL/GenBank/DDBJ databases">
        <authorList>
            <person name="Sun Q."/>
            <person name="Mori K."/>
        </authorList>
    </citation>
    <scope>NUCLEOTIDE SEQUENCE [LARGE SCALE GENOMIC DNA]</scope>
    <source>
        <strain evidence="8 9">NCAIM B.02604</strain>
    </source>
</reference>
<dbReference type="PANTHER" id="PTHR46383:SF2">
    <property type="entry name" value="AMINOTRANSFERASE"/>
    <property type="match status" value="1"/>
</dbReference>
<dbReference type="InterPro" id="IPR050596">
    <property type="entry name" value="AspAT/PAT-like"/>
</dbReference>
<keyword evidence="4 6" id="KW-0808">Transferase</keyword>
<dbReference type="EC" id="2.6.1.-" evidence="6"/>